<dbReference type="InterPro" id="IPR000887">
    <property type="entry name" value="Aldlse_KDPG_KHG"/>
</dbReference>
<organism evidence="6 7">
    <name type="scientific">Microbacterium testaceum</name>
    <name type="common">Aureobacterium testaceum</name>
    <name type="synonym">Brevibacterium testaceum</name>
    <dbReference type="NCBI Taxonomy" id="2033"/>
    <lineage>
        <taxon>Bacteria</taxon>
        <taxon>Bacillati</taxon>
        <taxon>Actinomycetota</taxon>
        <taxon>Actinomycetes</taxon>
        <taxon>Micrococcales</taxon>
        <taxon>Microbacteriaceae</taxon>
        <taxon>Microbacterium</taxon>
    </lineage>
</organism>
<evidence type="ECO:0008006" key="8">
    <source>
        <dbReference type="Google" id="ProtNLM"/>
    </source>
</evidence>
<comment type="pathway">
    <text evidence="1">Carbohydrate acid metabolism.</text>
</comment>
<dbReference type="InterPro" id="IPR013785">
    <property type="entry name" value="Aldolase_TIM"/>
</dbReference>
<dbReference type="Proteomes" id="UP000072189">
    <property type="component" value="Unassembled WGS sequence"/>
</dbReference>
<evidence type="ECO:0000256" key="2">
    <source>
        <dbReference type="ARBA" id="ARBA00006906"/>
    </source>
</evidence>
<evidence type="ECO:0000256" key="4">
    <source>
        <dbReference type="ARBA" id="ARBA00023239"/>
    </source>
</evidence>
<comment type="subunit">
    <text evidence="3">Homotrimer.</text>
</comment>
<keyword evidence="4" id="KW-0456">Lyase</keyword>
<dbReference type="SUPFAM" id="SSF51569">
    <property type="entry name" value="Aldolase"/>
    <property type="match status" value="1"/>
</dbReference>
<gene>
    <name evidence="6" type="ORF">RSA3_07690</name>
</gene>
<accession>A0A147F8H6</accession>
<dbReference type="PANTHER" id="PTHR30246">
    <property type="entry name" value="2-KETO-3-DEOXY-6-PHOSPHOGLUCONATE ALDOLASE"/>
    <property type="match status" value="1"/>
</dbReference>
<keyword evidence="5" id="KW-0119">Carbohydrate metabolism</keyword>
<dbReference type="EMBL" id="LDRV01000043">
    <property type="protein sequence ID" value="KTS12803.1"/>
    <property type="molecule type" value="Genomic_DNA"/>
</dbReference>
<sequence>MTVATDFFDRTLQPSRLMVILRGHAPDETVELCRAAKAAGAGLVEVPLGGEAASEALRAAVRWGAEAGICVGAGTVTSTERLGQAAEAGAAFTVAPGFDARVAEHSESLGLPHLPGVATPSEIQHARRAGYLWLKAFPAAALGPAWFSAIRQPFPEVKLVATGGINAGNAGSFLDAGASAVSLGSSFADSDDLRTTTS</sequence>
<dbReference type="GO" id="GO:0016829">
    <property type="term" value="F:lyase activity"/>
    <property type="evidence" value="ECO:0007669"/>
    <property type="project" value="UniProtKB-KW"/>
</dbReference>
<evidence type="ECO:0000313" key="6">
    <source>
        <dbReference type="EMBL" id="KTS12803.1"/>
    </source>
</evidence>
<dbReference type="CDD" id="cd00452">
    <property type="entry name" value="KDPG_aldolase"/>
    <property type="match status" value="1"/>
</dbReference>
<dbReference type="AlphaFoldDB" id="A0A147F8H6"/>
<reference evidence="6 7" key="1">
    <citation type="journal article" date="2016" name="Front. Microbiol.">
        <title>Genomic Resource of Rice Seed Associated Bacteria.</title>
        <authorList>
            <person name="Midha S."/>
            <person name="Bansal K."/>
            <person name="Sharma S."/>
            <person name="Kumar N."/>
            <person name="Patil P.P."/>
            <person name="Chaudhry V."/>
            <person name="Patil P.B."/>
        </authorList>
    </citation>
    <scope>NUCLEOTIDE SEQUENCE [LARGE SCALE GENOMIC DNA]</scope>
    <source>
        <strain evidence="6 7">RSA3</strain>
    </source>
</reference>
<proteinExistence type="inferred from homology"/>
<evidence type="ECO:0000256" key="1">
    <source>
        <dbReference type="ARBA" id="ARBA00004761"/>
    </source>
</evidence>
<dbReference type="PATRIC" id="fig|2033.4.peg.2523"/>
<dbReference type="Pfam" id="PF01081">
    <property type="entry name" value="Aldolase"/>
    <property type="match status" value="1"/>
</dbReference>
<protein>
    <recommendedName>
        <fullName evidence="8">2-dehydro-3-deoxyphosphogluconate aldolase</fullName>
    </recommendedName>
</protein>
<dbReference type="Gene3D" id="3.20.20.70">
    <property type="entry name" value="Aldolase class I"/>
    <property type="match status" value="1"/>
</dbReference>
<evidence type="ECO:0000256" key="3">
    <source>
        <dbReference type="ARBA" id="ARBA00011233"/>
    </source>
</evidence>
<name>A0A147F8H6_MICTE</name>
<dbReference type="PANTHER" id="PTHR30246:SF1">
    <property type="entry name" value="2-DEHYDRO-3-DEOXY-6-PHOSPHOGALACTONATE ALDOLASE-RELATED"/>
    <property type="match status" value="1"/>
</dbReference>
<evidence type="ECO:0000313" key="7">
    <source>
        <dbReference type="Proteomes" id="UP000072189"/>
    </source>
</evidence>
<comment type="similarity">
    <text evidence="2">Belongs to the KHG/KDPG aldolase family.</text>
</comment>
<comment type="caution">
    <text evidence="6">The sequence shown here is derived from an EMBL/GenBank/DDBJ whole genome shotgun (WGS) entry which is preliminary data.</text>
</comment>
<evidence type="ECO:0000256" key="5">
    <source>
        <dbReference type="ARBA" id="ARBA00023277"/>
    </source>
</evidence>
<dbReference type="RefSeq" id="WP_058613903.1">
    <property type="nucleotide sequence ID" value="NZ_LDRR01000045.1"/>
</dbReference>